<evidence type="ECO:0000256" key="7">
    <source>
        <dbReference type="SAM" id="MobiDB-lite"/>
    </source>
</evidence>
<protein>
    <submittedName>
        <fullName evidence="8">Uncharacterized protein</fullName>
    </submittedName>
</protein>
<dbReference type="PROSITE" id="PS50294">
    <property type="entry name" value="WD_REPEATS_REGION"/>
    <property type="match status" value="1"/>
</dbReference>
<dbReference type="STRING" id="1296120.A0A1B9H1J8"/>
<keyword evidence="9" id="KW-1185">Reference proteome</keyword>
<feature type="compositionally biased region" description="Basic and acidic residues" evidence="7">
    <location>
        <begin position="399"/>
        <end position="417"/>
    </location>
</feature>
<evidence type="ECO:0000313" key="8">
    <source>
        <dbReference type="EMBL" id="OCF37145.1"/>
    </source>
</evidence>
<evidence type="ECO:0000256" key="5">
    <source>
        <dbReference type="ARBA" id="ARBA00023163"/>
    </source>
</evidence>
<dbReference type="PANTHER" id="PTHR10253">
    <property type="entry name" value="POLYCOMB PROTEIN"/>
    <property type="match status" value="1"/>
</dbReference>
<gene>
    <name evidence="8" type="ORF">I316_01052</name>
</gene>
<dbReference type="InterPro" id="IPR001680">
    <property type="entry name" value="WD40_rpt"/>
</dbReference>
<dbReference type="SUPFAM" id="SSF50978">
    <property type="entry name" value="WD40 repeat-like"/>
    <property type="match status" value="1"/>
</dbReference>
<accession>A0A1B9H1J8</accession>
<dbReference type="AlphaFoldDB" id="A0A1B9H1J8"/>
<dbReference type="Proteomes" id="UP000092666">
    <property type="component" value="Unassembled WGS sequence"/>
</dbReference>
<dbReference type="InterPro" id="IPR036322">
    <property type="entry name" value="WD40_repeat_dom_sf"/>
</dbReference>
<evidence type="ECO:0000313" key="9">
    <source>
        <dbReference type="Proteomes" id="UP000092666"/>
    </source>
</evidence>
<dbReference type="InterPro" id="IPR019775">
    <property type="entry name" value="WD40_repeat_CS"/>
</dbReference>
<feature type="compositionally biased region" description="Low complexity" evidence="7">
    <location>
        <begin position="422"/>
        <end position="444"/>
    </location>
</feature>
<proteinExistence type="inferred from homology"/>
<evidence type="ECO:0000256" key="4">
    <source>
        <dbReference type="ARBA" id="ARBA00023015"/>
    </source>
</evidence>
<reference evidence="9" key="2">
    <citation type="submission" date="2013-12" db="EMBL/GenBank/DDBJ databases">
        <title>Evolution of pathogenesis and genome organization in the Tremellales.</title>
        <authorList>
            <person name="Cuomo C."/>
            <person name="Litvintseva A."/>
            <person name="Heitman J."/>
            <person name="Chen Y."/>
            <person name="Sun S."/>
            <person name="Springer D."/>
            <person name="Dromer F."/>
            <person name="Young S."/>
            <person name="Zeng Q."/>
            <person name="Chapman S."/>
            <person name="Gujja S."/>
            <person name="Saif S."/>
            <person name="Birren B."/>
        </authorList>
    </citation>
    <scope>NUCLEOTIDE SEQUENCE [LARGE SCALE GENOMIC DNA]</scope>
    <source>
        <strain evidence="9">BCC8398</strain>
    </source>
</reference>
<keyword evidence="4" id="KW-0805">Transcription regulation</keyword>
<dbReference type="Pfam" id="PF00400">
    <property type="entry name" value="WD40"/>
    <property type="match status" value="1"/>
</dbReference>
<feature type="region of interest" description="Disordered" evidence="7">
    <location>
        <begin position="254"/>
        <end position="334"/>
    </location>
</feature>
<comment type="similarity">
    <text evidence="1">Belongs to the WD repeat ESC family.</text>
</comment>
<keyword evidence="3" id="KW-0677">Repeat</keyword>
<dbReference type="PROSITE" id="PS50082">
    <property type="entry name" value="WD_REPEATS_2"/>
    <property type="match status" value="1"/>
</dbReference>
<dbReference type="EMBL" id="KI669493">
    <property type="protein sequence ID" value="OCF37145.1"/>
    <property type="molecule type" value="Genomic_DNA"/>
</dbReference>
<dbReference type="Gene3D" id="2.130.10.10">
    <property type="entry name" value="YVTN repeat-like/Quinoprotein amine dehydrogenase"/>
    <property type="match status" value="1"/>
</dbReference>
<organism evidence="8 9">
    <name type="scientific">Kwoniella heveanensis BCC8398</name>
    <dbReference type="NCBI Taxonomy" id="1296120"/>
    <lineage>
        <taxon>Eukaryota</taxon>
        <taxon>Fungi</taxon>
        <taxon>Dikarya</taxon>
        <taxon>Basidiomycota</taxon>
        <taxon>Agaricomycotina</taxon>
        <taxon>Tremellomycetes</taxon>
        <taxon>Tremellales</taxon>
        <taxon>Cryptococcaceae</taxon>
        <taxon>Kwoniella</taxon>
    </lineage>
</organism>
<feature type="compositionally biased region" description="Acidic residues" evidence="7">
    <location>
        <begin position="309"/>
        <end position="320"/>
    </location>
</feature>
<feature type="region of interest" description="Disordered" evidence="7">
    <location>
        <begin position="399"/>
        <end position="444"/>
    </location>
</feature>
<evidence type="ECO:0000256" key="3">
    <source>
        <dbReference type="ARBA" id="ARBA00022737"/>
    </source>
</evidence>
<keyword evidence="2 6" id="KW-0853">WD repeat</keyword>
<sequence>MLHPHIIASSSYDKTTRIWNLRGADAPTPPPGRMPDENYPMADADEGTCVVAVLAGEGGGGHRFYVTYIAFHPTKNAIASCGADRAVKIWTFGTLPEPDLTPAPTPQGYRPTIITSPVMTTTRLFDDFTDYIEWLNEDTLITRGRRQLAIWQWIGYKRYFGPGSSTTRIPDLSPFGLVDCGSVTVLSRYNIGSDLWSITPGFHRGFKPSTPTEKAMSLENPDIVTDPLIALAVHPVGKSHTYPEISLINPLLADETAGPRPKPPRELRARRVSDTSDRPAPATSSKVAPDNEEMTDSQAVDNVTVIDLAESDSEEDDESEGDRKDNRNPTMEPWRVVASPWPEVIKTYSKSKMSPQHLKPRSDPTNICNIAISPRGAEFIVGVGEHETVFVWSLVRPSTKDAAKTKEPDTPKEKAGAEDADTSIGAGAGASTSAGTGSDAGAADSIAVSIVV</sequence>
<feature type="repeat" description="WD" evidence="6">
    <location>
        <begin position="59"/>
        <end position="90"/>
    </location>
</feature>
<dbReference type="InterPro" id="IPR015943">
    <property type="entry name" value="WD40/YVTN_repeat-like_dom_sf"/>
</dbReference>
<dbReference type="SMART" id="SM00320">
    <property type="entry name" value="WD40"/>
    <property type="match status" value="2"/>
</dbReference>
<reference evidence="8 9" key="1">
    <citation type="submission" date="2013-07" db="EMBL/GenBank/DDBJ databases">
        <title>The Genome Sequence of Cryptococcus heveanensis BCC8398.</title>
        <authorList>
            <consortium name="The Broad Institute Genome Sequencing Platform"/>
            <person name="Cuomo C."/>
            <person name="Litvintseva A."/>
            <person name="Chen Y."/>
            <person name="Heitman J."/>
            <person name="Sun S."/>
            <person name="Springer D."/>
            <person name="Dromer F."/>
            <person name="Young S.K."/>
            <person name="Zeng Q."/>
            <person name="Gargeya S."/>
            <person name="Fitzgerald M."/>
            <person name="Abouelleil A."/>
            <person name="Alvarado L."/>
            <person name="Berlin A.M."/>
            <person name="Chapman S.B."/>
            <person name="Dewar J."/>
            <person name="Goldberg J."/>
            <person name="Griggs A."/>
            <person name="Gujja S."/>
            <person name="Hansen M."/>
            <person name="Howarth C."/>
            <person name="Imamovic A."/>
            <person name="Larimer J."/>
            <person name="McCowan C."/>
            <person name="Murphy C."/>
            <person name="Pearson M."/>
            <person name="Priest M."/>
            <person name="Roberts A."/>
            <person name="Saif S."/>
            <person name="Shea T."/>
            <person name="Sykes S."/>
            <person name="Wortman J."/>
            <person name="Nusbaum C."/>
            <person name="Birren B."/>
        </authorList>
    </citation>
    <scope>NUCLEOTIDE SEQUENCE [LARGE SCALE GENOMIC DNA]</scope>
    <source>
        <strain evidence="8 9">BCC8398</strain>
    </source>
</reference>
<evidence type="ECO:0000256" key="2">
    <source>
        <dbReference type="ARBA" id="ARBA00022574"/>
    </source>
</evidence>
<dbReference type="InterPro" id="IPR051243">
    <property type="entry name" value="PcG_WD-repeat"/>
</dbReference>
<name>A0A1B9H1J8_9TREE</name>
<keyword evidence="5" id="KW-0804">Transcription</keyword>
<feature type="compositionally biased region" description="Basic and acidic residues" evidence="7">
    <location>
        <begin position="263"/>
        <end position="277"/>
    </location>
</feature>
<dbReference type="OrthoDB" id="7318948at2759"/>
<evidence type="ECO:0000256" key="1">
    <source>
        <dbReference type="ARBA" id="ARBA00008075"/>
    </source>
</evidence>
<evidence type="ECO:0000256" key="6">
    <source>
        <dbReference type="PROSITE-ProRule" id="PRU00221"/>
    </source>
</evidence>
<dbReference type="PROSITE" id="PS00678">
    <property type="entry name" value="WD_REPEATS_1"/>
    <property type="match status" value="1"/>
</dbReference>